<evidence type="ECO:0000313" key="1">
    <source>
        <dbReference type="EMBL" id="KZW02467.1"/>
    </source>
</evidence>
<dbReference type="Proteomes" id="UP000077266">
    <property type="component" value="Unassembled WGS sequence"/>
</dbReference>
<reference evidence="1 2" key="1">
    <citation type="journal article" date="2016" name="Mol. Biol. Evol.">
        <title>Comparative Genomics of Early-Diverging Mushroom-Forming Fungi Provides Insights into the Origins of Lignocellulose Decay Capabilities.</title>
        <authorList>
            <person name="Nagy L.G."/>
            <person name="Riley R."/>
            <person name="Tritt A."/>
            <person name="Adam C."/>
            <person name="Daum C."/>
            <person name="Floudas D."/>
            <person name="Sun H."/>
            <person name="Yadav J.S."/>
            <person name="Pangilinan J."/>
            <person name="Larsson K.H."/>
            <person name="Matsuura K."/>
            <person name="Barry K."/>
            <person name="Labutti K."/>
            <person name="Kuo R."/>
            <person name="Ohm R.A."/>
            <person name="Bhattacharya S.S."/>
            <person name="Shirouzu T."/>
            <person name="Yoshinaga Y."/>
            <person name="Martin F.M."/>
            <person name="Grigoriev I.V."/>
            <person name="Hibbett D.S."/>
        </authorList>
    </citation>
    <scope>NUCLEOTIDE SEQUENCE [LARGE SCALE GENOMIC DNA]</scope>
    <source>
        <strain evidence="1 2">HHB12029</strain>
    </source>
</reference>
<dbReference type="EMBL" id="KV425888">
    <property type="protein sequence ID" value="KZW02467.1"/>
    <property type="molecule type" value="Genomic_DNA"/>
</dbReference>
<sequence length="192" mass="21388">MARPTASPSPSSTTRIPYLHALSMCGPLFYDGVFAHAISLAMPANSWVRLSSDSHLPPPPGYFFLVAAEDDDQQHGSPHEADAACLCTAGVSFILDVDATSRRRAYTPSHTHVSIAVNSLIEPITRRFCRRLPSPRSSTSSSVCDHRDFDRVQLAYPSSVASSTFPRPQSFIEQERTRRRRFHIAAWRAVYR</sequence>
<dbReference type="AlphaFoldDB" id="A0A165PPC1"/>
<accession>A0A165PPC1</accession>
<name>A0A165PPC1_EXIGL</name>
<organism evidence="1 2">
    <name type="scientific">Exidia glandulosa HHB12029</name>
    <dbReference type="NCBI Taxonomy" id="1314781"/>
    <lineage>
        <taxon>Eukaryota</taxon>
        <taxon>Fungi</taxon>
        <taxon>Dikarya</taxon>
        <taxon>Basidiomycota</taxon>
        <taxon>Agaricomycotina</taxon>
        <taxon>Agaricomycetes</taxon>
        <taxon>Auriculariales</taxon>
        <taxon>Exidiaceae</taxon>
        <taxon>Exidia</taxon>
    </lineage>
</organism>
<keyword evidence="2" id="KW-1185">Reference proteome</keyword>
<proteinExistence type="predicted"/>
<gene>
    <name evidence="1" type="ORF">EXIGLDRAFT_759961</name>
</gene>
<evidence type="ECO:0000313" key="2">
    <source>
        <dbReference type="Proteomes" id="UP000077266"/>
    </source>
</evidence>
<protein>
    <submittedName>
        <fullName evidence="1">Uncharacterized protein</fullName>
    </submittedName>
</protein>
<dbReference type="InParanoid" id="A0A165PPC1"/>